<comment type="similarity">
    <text evidence="1">Belongs to the NAD(P)-dependent epimerase/dehydratase family. SDR39U1 subfamily.</text>
</comment>
<evidence type="ECO:0000259" key="3">
    <source>
        <dbReference type="Pfam" id="PF08338"/>
    </source>
</evidence>
<proteinExistence type="inferred from homology"/>
<accession>I3C0W3</accession>
<reference evidence="4 5" key="1">
    <citation type="submission" date="2012-02" db="EMBL/GenBank/DDBJ databases">
        <title>Improved High-Quality Draft genome of Joostella marina DSM 19592.</title>
        <authorList>
            <consortium name="US DOE Joint Genome Institute (JGI-PGF)"/>
            <person name="Lucas S."/>
            <person name="Copeland A."/>
            <person name="Lapidus A."/>
            <person name="Bruce D."/>
            <person name="Goodwin L."/>
            <person name="Pitluck S."/>
            <person name="Peters L."/>
            <person name="Chertkov O."/>
            <person name="Ovchinnikova G."/>
            <person name="Kyrpides N."/>
            <person name="Mavromatis K."/>
            <person name="Detter J.C."/>
            <person name="Han C."/>
            <person name="Land M."/>
            <person name="Hauser L."/>
            <person name="Markowitz V."/>
            <person name="Cheng J.-F."/>
            <person name="Hugenholtz P."/>
            <person name="Woyke T."/>
            <person name="Wu D."/>
            <person name="Tindall B."/>
            <person name="Brambilla E."/>
            <person name="Klenk H.-P."/>
            <person name="Eisen J.A."/>
        </authorList>
    </citation>
    <scope>NUCLEOTIDE SEQUENCE [LARGE SCALE GENOMIC DNA]</scope>
    <source>
        <strain evidence="4 5">DSM 19592</strain>
    </source>
</reference>
<evidence type="ECO:0000313" key="4">
    <source>
        <dbReference type="EMBL" id="EIJ37256.1"/>
    </source>
</evidence>
<gene>
    <name evidence="4" type="ORF">JoomaDRAFT_0196</name>
</gene>
<dbReference type="SUPFAM" id="SSF51735">
    <property type="entry name" value="NAD(P)-binding Rossmann-fold domains"/>
    <property type="match status" value="1"/>
</dbReference>
<dbReference type="STRING" id="926559.JoomaDRAFT_0196"/>
<feature type="domain" description="DUF1731" evidence="3">
    <location>
        <begin position="254"/>
        <end position="299"/>
    </location>
</feature>
<dbReference type="OrthoDB" id="9801773at2"/>
<dbReference type="Pfam" id="PF01370">
    <property type="entry name" value="Epimerase"/>
    <property type="match status" value="1"/>
</dbReference>
<name>I3C0W3_9FLAO</name>
<dbReference type="RefSeq" id="WP_008616024.1">
    <property type="nucleotide sequence ID" value="NZ_JH651380.1"/>
</dbReference>
<feature type="domain" description="NAD-dependent epimerase/dehydratase" evidence="2">
    <location>
        <begin position="3"/>
        <end position="218"/>
    </location>
</feature>
<dbReference type="InterPro" id="IPR001509">
    <property type="entry name" value="Epimerase_deHydtase"/>
</dbReference>
<dbReference type="AlphaFoldDB" id="I3C0W3"/>
<dbReference type="InterPro" id="IPR013549">
    <property type="entry name" value="DUF1731"/>
</dbReference>
<protein>
    <submittedName>
        <fullName evidence="4">TIGR01777 family protein</fullName>
    </submittedName>
</protein>
<dbReference type="PANTHER" id="PTHR11092">
    <property type="entry name" value="SUGAR NUCLEOTIDE EPIMERASE RELATED"/>
    <property type="match status" value="1"/>
</dbReference>
<dbReference type="EMBL" id="JH651380">
    <property type="protein sequence ID" value="EIJ37256.1"/>
    <property type="molecule type" value="Genomic_DNA"/>
</dbReference>
<organism evidence="4 5">
    <name type="scientific">Galbibacter orientalis DSM 19592</name>
    <dbReference type="NCBI Taxonomy" id="926559"/>
    <lineage>
        <taxon>Bacteria</taxon>
        <taxon>Pseudomonadati</taxon>
        <taxon>Bacteroidota</taxon>
        <taxon>Flavobacteriia</taxon>
        <taxon>Flavobacteriales</taxon>
        <taxon>Flavobacteriaceae</taxon>
        <taxon>Galbibacter</taxon>
    </lineage>
</organism>
<keyword evidence="5" id="KW-1185">Reference proteome</keyword>
<dbReference type="Pfam" id="PF08338">
    <property type="entry name" value="DUF1731"/>
    <property type="match status" value="1"/>
</dbReference>
<dbReference type="InterPro" id="IPR036291">
    <property type="entry name" value="NAD(P)-bd_dom_sf"/>
</dbReference>
<dbReference type="HOGENOM" id="CLU_047373_0_3_10"/>
<dbReference type="Gene3D" id="3.40.50.720">
    <property type="entry name" value="NAD(P)-binding Rossmann-like Domain"/>
    <property type="match status" value="1"/>
</dbReference>
<dbReference type="Proteomes" id="UP000004690">
    <property type="component" value="Unassembled WGS sequence"/>
</dbReference>
<dbReference type="NCBIfam" id="TIGR01777">
    <property type="entry name" value="yfcH"/>
    <property type="match status" value="1"/>
</dbReference>
<evidence type="ECO:0000256" key="1">
    <source>
        <dbReference type="ARBA" id="ARBA00009353"/>
    </source>
</evidence>
<evidence type="ECO:0000313" key="5">
    <source>
        <dbReference type="Proteomes" id="UP000004690"/>
    </source>
</evidence>
<sequence>MKILIAGATGLIGEEIVRICHNRNYTVHYLSTSKEKIEDQNNYKGFYWNPAKGKIDLACFKDVDAVINLSGVSISKRWNKINKKKILNSRVKSLQLLDDSISKVNHSIQSFVSASAIGIYPNSYTNYYLEDNTGVDNSFLGHVVEKWESEADKLKKHEFSVAKIRTGLVLSSHGGALPKMAKPIRYYGGTVFGNGEQWQSWVHITDIAKIYLHVIENQLEGVFNGVAPNPVTNNKLTHEIADVYRKPIILPNIPMGVMKFILGDMAYLLYASQRVSSKKIEASGYNFSYSNISLALKDVLNEKSQFHEELA</sequence>
<dbReference type="PANTHER" id="PTHR11092:SF0">
    <property type="entry name" value="EPIMERASE FAMILY PROTEIN SDR39U1"/>
    <property type="match status" value="1"/>
</dbReference>
<evidence type="ECO:0000259" key="2">
    <source>
        <dbReference type="Pfam" id="PF01370"/>
    </source>
</evidence>
<dbReference type="eggNOG" id="COG1090">
    <property type="taxonomic scope" value="Bacteria"/>
</dbReference>
<dbReference type="InterPro" id="IPR010099">
    <property type="entry name" value="SDR39U1"/>
</dbReference>